<proteinExistence type="predicted"/>
<accession>A0AAV0N5H1</accession>
<dbReference type="Proteomes" id="UP001154282">
    <property type="component" value="Unassembled WGS sequence"/>
</dbReference>
<dbReference type="EMBL" id="CAMGYJ010000008">
    <property type="protein sequence ID" value="CAI0453768.1"/>
    <property type="molecule type" value="Genomic_DNA"/>
</dbReference>
<keyword evidence="2" id="KW-1185">Reference proteome</keyword>
<reference evidence="1" key="1">
    <citation type="submission" date="2022-08" db="EMBL/GenBank/DDBJ databases">
        <authorList>
            <person name="Gutierrez-Valencia J."/>
        </authorList>
    </citation>
    <scope>NUCLEOTIDE SEQUENCE</scope>
</reference>
<organism evidence="1 2">
    <name type="scientific">Linum tenue</name>
    <dbReference type="NCBI Taxonomy" id="586396"/>
    <lineage>
        <taxon>Eukaryota</taxon>
        <taxon>Viridiplantae</taxon>
        <taxon>Streptophyta</taxon>
        <taxon>Embryophyta</taxon>
        <taxon>Tracheophyta</taxon>
        <taxon>Spermatophyta</taxon>
        <taxon>Magnoliopsida</taxon>
        <taxon>eudicotyledons</taxon>
        <taxon>Gunneridae</taxon>
        <taxon>Pentapetalae</taxon>
        <taxon>rosids</taxon>
        <taxon>fabids</taxon>
        <taxon>Malpighiales</taxon>
        <taxon>Linaceae</taxon>
        <taxon>Linum</taxon>
    </lineage>
</organism>
<name>A0AAV0N5H1_9ROSI</name>
<sequence length="10" mass="1163">MRNSKALNTE</sequence>
<gene>
    <name evidence="1" type="ORF">LITE_LOCUS31726</name>
</gene>
<protein>
    <submittedName>
        <fullName evidence="1">Uncharacterized protein</fullName>
    </submittedName>
</protein>
<evidence type="ECO:0000313" key="2">
    <source>
        <dbReference type="Proteomes" id="UP001154282"/>
    </source>
</evidence>
<evidence type="ECO:0000313" key="1">
    <source>
        <dbReference type="EMBL" id="CAI0453768.1"/>
    </source>
</evidence>
<comment type="caution">
    <text evidence="1">The sequence shown here is derived from an EMBL/GenBank/DDBJ whole genome shotgun (WGS) entry which is preliminary data.</text>
</comment>